<organism evidence="1 2">
    <name type="scientific">Sphingobacterium cellulitidis</name>
    <dbReference type="NCBI Taxonomy" id="1768011"/>
    <lineage>
        <taxon>Bacteria</taxon>
        <taxon>Pseudomonadati</taxon>
        <taxon>Bacteroidota</taxon>
        <taxon>Sphingobacteriia</taxon>
        <taxon>Sphingobacteriales</taxon>
        <taxon>Sphingobacteriaceae</taxon>
        <taxon>Sphingobacterium</taxon>
    </lineage>
</organism>
<accession>A0A8H9FWV2</accession>
<comment type="caution">
    <text evidence="1">The sequence shown here is derived from an EMBL/GenBank/DDBJ whole genome shotgun (WGS) entry which is preliminary data.</text>
</comment>
<dbReference type="RefSeq" id="WP_182497803.1">
    <property type="nucleotide sequence ID" value="NZ_BMKM01000001.1"/>
</dbReference>
<protein>
    <recommendedName>
        <fullName evidence="3">Lipoprotein</fullName>
    </recommendedName>
</protein>
<proteinExistence type="predicted"/>
<name>A0A8H9FWV2_9SPHI</name>
<evidence type="ECO:0000313" key="1">
    <source>
        <dbReference type="EMBL" id="GGE11147.1"/>
    </source>
</evidence>
<reference evidence="1" key="2">
    <citation type="submission" date="2020-09" db="EMBL/GenBank/DDBJ databases">
        <authorList>
            <person name="Sun Q."/>
            <person name="Zhou Y."/>
        </authorList>
    </citation>
    <scope>NUCLEOTIDE SEQUENCE</scope>
    <source>
        <strain evidence="1">CGMCC 1.15966</strain>
    </source>
</reference>
<gene>
    <name evidence="1" type="ORF">GCM10011516_06130</name>
</gene>
<reference evidence="1" key="1">
    <citation type="journal article" date="2014" name="Int. J. Syst. Evol. Microbiol.">
        <title>Complete genome sequence of Corynebacterium casei LMG S-19264T (=DSM 44701T), isolated from a smear-ripened cheese.</title>
        <authorList>
            <consortium name="US DOE Joint Genome Institute (JGI-PGF)"/>
            <person name="Walter F."/>
            <person name="Albersmeier A."/>
            <person name="Kalinowski J."/>
            <person name="Ruckert C."/>
        </authorList>
    </citation>
    <scope>NUCLEOTIDE SEQUENCE</scope>
    <source>
        <strain evidence="1">CGMCC 1.15966</strain>
    </source>
</reference>
<evidence type="ECO:0008006" key="3">
    <source>
        <dbReference type="Google" id="ProtNLM"/>
    </source>
</evidence>
<dbReference type="Proteomes" id="UP000614460">
    <property type="component" value="Unassembled WGS sequence"/>
</dbReference>
<dbReference type="AlphaFoldDB" id="A0A8H9FWV2"/>
<keyword evidence="2" id="KW-1185">Reference proteome</keyword>
<dbReference type="EMBL" id="BMKM01000001">
    <property type="protein sequence ID" value="GGE11147.1"/>
    <property type="molecule type" value="Genomic_DNA"/>
</dbReference>
<dbReference type="PROSITE" id="PS51257">
    <property type="entry name" value="PROKAR_LIPOPROTEIN"/>
    <property type="match status" value="1"/>
</dbReference>
<sequence length="216" mass="24735">MIKNYSLGLLAFILLLGSCNNSSKTASAEQDTVTRASLNKPEEIQQISEVITRFARAYLSQDNEKVNALIHPEHGLAVIYRPGVMDDFKLVDSFDIRNPVPAHYLYTTFENDKTLTFEALPEFQCDTDKWTKYGFMSDTTKTSVTHLLDTIMKYQGEYNEVKYDEATLKKVSILEDGSYRVILNPTDEHFLIFHVKQFEGSWFVTLLDRSYGNCDA</sequence>
<evidence type="ECO:0000313" key="2">
    <source>
        <dbReference type="Proteomes" id="UP000614460"/>
    </source>
</evidence>